<gene>
    <name evidence="2" type="ORF">F1193_01435</name>
</gene>
<dbReference type="Proteomes" id="UP000323886">
    <property type="component" value="Unassembled WGS sequence"/>
</dbReference>
<dbReference type="EMBL" id="VWPL01000002">
    <property type="protein sequence ID" value="KAA5603339.1"/>
    <property type="molecule type" value="Genomic_DNA"/>
</dbReference>
<dbReference type="OrthoDB" id="7888976at2"/>
<dbReference type="AlphaFoldDB" id="A0A5M6I6G9"/>
<accession>A0A5M6I6G9</accession>
<dbReference type="RefSeq" id="WP_150095888.1">
    <property type="nucleotide sequence ID" value="NZ_VWPL01000002.1"/>
</dbReference>
<organism evidence="2 3">
    <name type="scientific">Blastochloris sulfoviridis</name>
    <dbReference type="NCBI Taxonomy" id="50712"/>
    <lineage>
        <taxon>Bacteria</taxon>
        <taxon>Pseudomonadati</taxon>
        <taxon>Pseudomonadota</taxon>
        <taxon>Alphaproteobacteria</taxon>
        <taxon>Hyphomicrobiales</taxon>
        <taxon>Blastochloridaceae</taxon>
        <taxon>Blastochloris</taxon>
    </lineage>
</organism>
<comment type="caution">
    <text evidence="2">The sequence shown here is derived from an EMBL/GenBank/DDBJ whole genome shotgun (WGS) entry which is preliminary data.</text>
</comment>
<feature type="region of interest" description="Disordered" evidence="1">
    <location>
        <begin position="354"/>
        <end position="374"/>
    </location>
</feature>
<evidence type="ECO:0000313" key="2">
    <source>
        <dbReference type="EMBL" id="KAA5603339.1"/>
    </source>
</evidence>
<evidence type="ECO:0000256" key="1">
    <source>
        <dbReference type="SAM" id="MobiDB-lite"/>
    </source>
</evidence>
<evidence type="ECO:0000313" key="3">
    <source>
        <dbReference type="Proteomes" id="UP000323886"/>
    </source>
</evidence>
<protein>
    <submittedName>
        <fullName evidence="2">DUF2336 domain-containing protein</fullName>
    </submittedName>
</protein>
<keyword evidence="3" id="KW-1185">Reference proteome</keyword>
<dbReference type="Pfam" id="PF10098">
    <property type="entry name" value="DUF2336"/>
    <property type="match status" value="1"/>
</dbReference>
<name>A0A5M6I6G9_9HYPH</name>
<proteinExistence type="predicted"/>
<dbReference type="InterPro" id="IPR019285">
    <property type="entry name" value="DUF2336"/>
</dbReference>
<reference evidence="2 3" key="1">
    <citation type="submission" date="2019-09" db="EMBL/GenBank/DDBJ databases">
        <title>Draft Whole-Genome sequence of Blastochloris sulfoviridis DSM 729.</title>
        <authorList>
            <person name="Meyer T.E."/>
            <person name="Kyndt J.A."/>
        </authorList>
    </citation>
    <scope>NUCLEOTIDE SEQUENCE [LARGE SCALE GENOMIC DNA]</scope>
    <source>
        <strain evidence="2 3">DSM 729</strain>
    </source>
</reference>
<sequence>MLISDLEAALASGPGERRLGMLNRVTELFLARAEGVGEAQVAVFDEVLLRLAEGIESRARAELARSLAPVANAPLVLVGNLARDASIVVAAPILQHSERLDDRTLSDYATKLSQGHLLAISRRRRLGTRVTDVLVTRGDRAVVRTVAGNDGARFSDAGFHVLVSRAGDDDLLAETVGLRADLPPASLNRLVRQASEPVRRKLAERDPARGRATATATATIAGRVAPQRNYSAAERLVSALAREGSLDEETVRGFASAGRFEEAVAGLAALSGLTSDVVGQALTSEAGDPALIIGKAAALSWPTVQALLVMRSGGRPIAPRTLEDSRVNYLHLSRETAQRVTRFYRLRAIVNRPAQATPPHNGLPHHTPASRLDA</sequence>